<reference evidence="1" key="1">
    <citation type="submission" date="2021-06" db="EMBL/GenBank/DDBJ databases">
        <authorList>
            <person name="Gannon L."/>
            <person name="Redgwell R T."/>
            <person name="Michniewski S."/>
            <person name="Harrison D C."/>
            <person name="Millard A."/>
        </authorList>
    </citation>
    <scope>NUCLEOTIDE SEQUENCE</scope>
</reference>
<dbReference type="Pfam" id="PF05728">
    <property type="entry name" value="UPF0227"/>
    <property type="match status" value="1"/>
</dbReference>
<proteinExistence type="predicted"/>
<dbReference type="InterPro" id="IPR008886">
    <property type="entry name" value="UPF0227/Esterase_YqiA"/>
</dbReference>
<organism evidence="1">
    <name type="scientific">uncultured marine phage</name>
    <dbReference type="NCBI Taxonomy" id="707152"/>
    <lineage>
        <taxon>Viruses</taxon>
        <taxon>environmental samples</taxon>
    </lineage>
</organism>
<evidence type="ECO:0000313" key="1">
    <source>
        <dbReference type="EMBL" id="CAG7580288.1"/>
    </source>
</evidence>
<sequence>MIKVLYCHGMGGDGLSSYRQVVKLFADQGIEIISPTINHSYFIDNPYIFETMKELAKDVDVVVGNSMGGFFAYHLGKACGKPTLCFNPAISEITTSYNWFNKVTNYEPSEDQKKSLILMGTRDTVVDHFAGKRFIDNNGFDTDEIEYMEGETHTLAFFAEENSDFPGILPKIVQFAHENTDIDFDSTEEELTY</sequence>
<name>A0A8D9CE00_9VIRU</name>
<protein>
    <submittedName>
        <fullName evidence="1">Putative esterase</fullName>
    </submittedName>
</protein>
<dbReference type="InterPro" id="IPR029058">
    <property type="entry name" value="AB_hydrolase_fold"/>
</dbReference>
<gene>
    <name evidence="1" type="ORF">SLAVMIC_00340</name>
</gene>
<dbReference type="Gene3D" id="3.40.50.1820">
    <property type="entry name" value="alpha/beta hydrolase"/>
    <property type="match status" value="1"/>
</dbReference>
<dbReference type="EMBL" id="OU342829">
    <property type="protein sequence ID" value="CAG7580288.1"/>
    <property type="molecule type" value="Genomic_DNA"/>
</dbReference>
<accession>A0A8D9CE00</accession>
<dbReference type="SUPFAM" id="SSF53474">
    <property type="entry name" value="alpha/beta-Hydrolases"/>
    <property type="match status" value="1"/>
</dbReference>